<dbReference type="OrthoDB" id="693786at2759"/>
<dbReference type="Pfam" id="PF12274">
    <property type="entry name" value="DUF3615"/>
    <property type="match status" value="1"/>
</dbReference>
<dbReference type="KEGG" id="hvg:123444375"/>
<name>F2DY08_HORVV</name>
<sequence>MTTSPLVALFSKSPMDSGLDSIRQEFVPFIAPSLEELLPQLSLEERVRLQTHLREHERKVKRWSKCPTLPSGAPSERKRDNMIIAHVRHALHYYNARHPGDEFDVVKPLMESRATFRKQQWAHVNFWARSRKSNKIKRFFAEVHYNPKPIVEVCTIIEEPLDRYRKSCAFCPGNRDILHPVGSRKFVCGNDKDRMLQQFKPRPFSEFRGMPFTCCPSSASPTIQEEESKRKF</sequence>
<dbReference type="InterPro" id="IPR022059">
    <property type="entry name" value="DUF3615"/>
</dbReference>
<dbReference type="GeneID" id="123444375"/>
<reference evidence="3" key="3">
    <citation type="submission" date="2020-10" db="EMBL/GenBank/DDBJ databases">
        <authorList>
            <person name="Scholz U."/>
            <person name="Mascher M."/>
            <person name="Fiebig A."/>
        </authorList>
    </citation>
    <scope>NUCLEOTIDE SEQUENCE [LARGE SCALE GENOMIC DNA]</scope>
    <source>
        <strain evidence="3">cv. Morex</strain>
    </source>
</reference>
<reference evidence="4" key="2">
    <citation type="journal article" date="2012" name="Nature">
        <title>A physical, genetic and functional sequence assembly of the barley genome.</title>
        <authorList>
            <consortium name="The International Barley Genome Sequencing Consortium"/>
            <person name="Mayer K.F."/>
            <person name="Waugh R."/>
            <person name="Brown J.W."/>
            <person name="Schulman A."/>
            <person name="Langridge P."/>
            <person name="Platzer M."/>
            <person name="Fincher G.B."/>
            <person name="Muehlbauer G.J."/>
            <person name="Sato K."/>
            <person name="Close T.J."/>
            <person name="Wise R.P."/>
            <person name="Stein N."/>
        </authorList>
    </citation>
    <scope>NUCLEOTIDE SEQUENCE [LARGE SCALE GENOMIC DNA]</scope>
    <source>
        <strain evidence="4">cv. Morex</strain>
    </source>
</reference>
<evidence type="ECO:0000259" key="1">
    <source>
        <dbReference type="Pfam" id="PF12274"/>
    </source>
</evidence>
<evidence type="ECO:0000313" key="2">
    <source>
        <dbReference type="EMBL" id="BAJ99979.1"/>
    </source>
</evidence>
<evidence type="ECO:0000313" key="3">
    <source>
        <dbReference type="EnsemblPlants" id="HORVU.MOREX.r3.3HG0287840.1"/>
    </source>
</evidence>
<dbReference type="AlphaFoldDB" id="F2DY08"/>
<dbReference type="Proteomes" id="UP000011116">
    <property type="component" value="Chromosome 3H"/>
</dbReference>
<dbReference type="PANTHER" id="PTHR34710:SF10">
    <property type="entry name" value="EXPRESSED PROTEIN"/>
    <property type="match status" value="1"/>
</dbReference>
<dbReference type="PANTHER" id="PTHR34710">
    <property type="entry name" value="OS03G0834100 PROTEIN"/>
    <property type="match status" value="1"/>
</dbReference>
<keyword evidence="4" id="KW-1185">Reference proteome</keyword>
<dbReference type="RefSeq" id="XP_044977005.1">
    <property type="nucleotide sequence ID" value="XM_045121070.1"/>
</dbReference>
<proteinExistence type="evidence at transcript level"/>
<reference evidence="3" key="4">
    <citation type="submission" date="2022-01" db="UniProtKB">
        <authorList>
            <consortium name="EnsemblPlants"/>
        </authorList>
    </citation>
    <scope>IDENTIFICATION</scope>
    <source>
        <strain evidence="3">subsp. vulgare</strain>
    </source>
</reference>
<protein>
    <submittedName>
        <fullName evidence="2">Predicted protein</fullName>
    </submittedName>
</protein>
<feature type="domain" description="DUF3615" evidence="1">
    <location>
        <begin position="87"/>
        <end position="180"/>
    </location>
</feature>
<dbReference type="Gramene" id="HORVU.MOREX.r3.3HG0287840.1">
    <property type="protein sequence ID" value="HORVU.MOREX.r3.3HG0287840.1"/>
    <property type="gene ID" value="HORVU.MOREX.r3.3HG0287840"/>
</dbReference>
<evidence type="ECO:0000313" key="4">
    <source>
        <dbReference type="Proteomes" id="UP000011116"/>
    </source>
</evidence>
<accession>F2DY08</accession>
<dbReference type="EnsemblPlants" id="HORVU.MOREX.r3.3HG0287840.1">
    <property type="protein sequence ID" value="HORVU.MOREX.r3.3HG0287840.1"/>
    <property type="gene ID" value="HORVU.MOREX.r3.3HG0287840"/>
</dbReference>
<organism evidence="2">
    <name type="scientific">Hordeum vulgare subsp. vulgare</name>
    <name type="common">Domesticated barley</name>
    <dbReference type="NCBI Taxonomy" id="112509"/>
    <lineage>
        <taxon>Eukaryota</taxon>
        <taxon>Viridiplantae</taxon>
        <taxon>Streptophyta</taxon>
        <taxon>Embryophyta</taxon>
        <taxon>Tracheophyta</taxon>
        <taxon>Spermatophyta</taxon>
        <taxon>Magnoliopsida</taxon>
        <taxon>Liliopsida</taxon>
        <taxon>Poales</taxon>
        <taxon>Poaceae</taxon>
        <taxon>BOP clade</taxon>
        <taxon>Pooideae</taxon>
        <taxon>Triticodae</taxon>
        <taxon>Triticeae</taxon>
        <taxon>Hordeinae</taxon>
        <taxon>Hordeum</taxon>
    </lineage>
</organism>
<dbReference type="EMBL" id="AK368776">
    <property type="protein sequence ID" value="BAJ99979.1"/>
    <property type="molecule type" value="mRNA"/>
</dbReference>
<reference evidence="2" key="1">
    <citation type="journal article" date="2011" name="Plant Physiol.">
        <title>Comprehensive sequence analysis of 24,783 barley full-length cDNAs derived from 12 clone libraries.</title>
        <authorList>
            <person name="Matsumoto T."/>
            <person name="Tanaka T."/>
            <person name="Sakai H."/>
            <person name="Amano N."/>
            <person name="Kanamori H."/>
            <person name="Kurita K."/>
            <person name="Kikuta A."/>
            <person name="Kamiya K."/>
            <person name="Yamamoto M."/>
            <person name="Ikawa H."/>
            <person name="Fujii N."/>
            <person name="Hori K."/>
            <person name="Itoh T."/>
            <person name="Sato K."/>
        </authorList>
    </citation>
    <scope>NUCLEOTIDE SEQUENCE</scope>
    <source>
        <tissue evidence="2">Shoot and root</tissue>
    </source>
</reference>
<gene>
    <name evidence="3" type="primary">LOC123444375</name>
</gene>